<keyword evidence="1" id="KW-0812">Transmembrane</keyword>
<evidence type="ECO:0000313" key="2">
    <source>
        <dbReference type="EMBL" id="TQL79060.1"/>
    </source>
</evidence>
<evidence type="ECO:0000256" key="1">
    <source>
        <dbReference type="SAM" id="Phobius"/>
    </source>
</evidence>
<feature type="transmembrane region" description="Helical" evidence="1">
    <location>
        <begin position="7"/>
        <end position="25"/>
    </location>
</feature>
<proteinExistence type="predicted"/>
<sequence>MKREPVLIIMSVLAGLQVFVGGAAFTELVSLRVAGLLALSVAAIQVGVQFYVRGQVTPLEKLAAEKAPAADTSKAAAS</sequence>
<reference evidence="2 3" key="1">
    <citation type="submission" date="2019-06" db="EMBL/GenBank/DDBJ databases">
        <title>Sequencing the genomes of 1000 actinobacteria strains.</title>
        <authorList>
            <person name="Klenk H.-P."/>
        </authorList>
    </citation>
    <scope>NUCLEOTIDE SEQUENCE [LARGE SCALE GENOMIC DNA]</scope>
    <source>
        <strain evidence="2 3">DSM 45928</strain>
    </source>
</reference>
<name>A0A543B2S7_9ACTN</name>
<dbReference type="RefSeq" id="WP_142044084.1">
    <property type="nucleotide sequence ID" value="NZ_JBHTGS010000002.1"/>
</dbReference>
<keyword evidence="1" id="KW-1133">Transmembrane helix</keyword>
<dbReference type="AlphaFoldDB" id="A0A543B2S7"/>
<accession>A0A543B2S7</accession>
<evidence type="ECO:0000313" key="3">
    <source>
        <dbReference type="Proteomes" id="UP000317043"/>
    </source>
</evidence>
<dbReference type="Proteomes" id="UP000317043">
    <property type="component" value="Unassembled WGS sequence"/>
</dbReference>
<keyword evidence="1" id="KW-0472">Membrane</keyword>
<protein>
    <submittedName>
        <fullName evidence="2">Uncharacterized protein</fullName>
    </submittedName>
</protein>
<dbReference type="EMBL" id="VFOW01000001">
    <property type="protein sequence ID" value="TQL79060.1"/>
    <property type="molecule type" value="Genomic_DNA"/>
</dbReference>
<feature type="transmembrane region" description="Helical" evidence="1">
    <location>
        <begin position="31"/>
        <end position="52"/>
    </location>
</feature>
<keyword evidence="3" id="KW-1185">Reference proteome</keyword>
<comment type="caution">
    <text evidence="2">The sequence shown here is derived from an EMBL/GenBank/DDBJ whole genome shotgun (WGS) entry which is preliminary data.</text>
</comment>
<gene>
    <name evidence="2" type="ORF">FB566_4661</name>
</gene>
<organism evidence="2 3">
    <name type="scientific">Stackebrandtia endophytica</name>
    <dbReference type="NCBI Taxonomy" id="1496996"/>
    <lineage>
        <taxon>Bacteria</taxon>
        <taxon>Bacillati</taxon>
        <taxon>Actinomycetota</taxon>
        <taxon>Actinomycetes</taxon>
        <taxon>Glycomycetales</taxon>
        <taxon>Glycomycetaceae</taxon>
        <taxon>Stackebrandtia</taxon>
    </lineage>
</organism>
<dbReference type="InParanoid" id="A0A543B2S7"/>